<protein>
    <recommendedName>
        <fullName evidence="2">poly(ADP-ribose) glycohydrolase</fullName>
        <ecNumber evidence="2">3.2.1.143</ecNumber>
    </recommendedName>
</protein>
<feature type="region of interest" description="Disordered" evidence="6">
    <location>
        <begin position="75"/>
        <end position="118"/>
    </location>
</feature>
<keyword evidence="10" id="KW-1185">Reference proteome</keyword>
<dbReference type="OMA" id="FVKCIPK"/>
<evidence type="ECO:0000256" key="3">
    <source>
        <dbReference type="ARBA" id="ARBA00022801"/>
    </source>
</evidence>
<dbReference type="GO" id="GO:0006282">
    <property type="term" value="P:regulation of DNA repair"/>
    <property type="evidence" value="ECO:0000318"/>
    <property type="project" value="GO_Central"/>
</dbReference>
<feature type="compositionally biased region" description="Low complexity" evidence="6">
    <location>
        <begin position="87"/>
        <end position="115"/>
    </location>
</feature>
<evidence type="ECO:0000256" key="2">
    <source>
        <dbReference type="ARBA" id="ARBA00012255"/>
    </source>
</evidence>
<feature type="region of interest" description="Disordered" evidence="6">
    <location>
        <begin position="165"/>
        <end position="184"/>
    </location>
</feature>
<dbReference type="PANTHER" id="PTHR12837">
    <property type="entry name" value="POLY ADP-RIBOSE GLYCOHYDROLASE"/>
    <property type="match status" value="1"/>
</dbReference>
<name>F0ZEG6_DICPU</name>
<evidence type="ECO:0000259" key="7">
    <source>
        <dbReference type="Pfam" id="PF05028"/>
    </source>
</evidence>
<accession>F0ZEG6</accession>
<dbReference type="EC" id="3.2.1.143" evidence="2"/>
<dbReference type="RefSeq" id="XP_003285794.1">
    <property type="nucleotide sequence ID" value="XM_003285746.1"/>
</dbReference>
<feature type="domain" description="PARG catalytic Macro" evidence="7">
    <location>
        <begin position="371"/>
        <end position="575"/>
    </location>
</feature>
<dbReference type="OrthoDB" id="1937899at2759"/>
<dbReference type="InterPro" id="IPR046372">
    <property type="entry name" value="PARG_cat_C"/>
</dbReference>
<evidence type="ECO:0000256" key="4">
    <source>
        <dbReference type="PIRSR" id="PIRSR607724-1"/>
    </source>
</evidence>
<evidence type="ECO:0000313" key="10">
    <source>
        <dbReference type="Proteomes" id="UP000001064"/>
    </source>
</evidence>
<proteinExistence type="inferred from homology"/>
<gene>
    <name evidence="9" type="ORF">DICPUDRAFT_46365</name>
</gene>
<evidence type="ECO:0000259" key="8">
    <source>
        <dbReference type="Pfam" id="PF20811"/>
    </source>
</evidence>
<dbReference type="STRING" id="5786.F0ZEG6"/>
<feature type="domain" description="PARG helical" evidence="8">
    <location>
        <begin position="243"/>
        <end position="363"/>
    </location>
</feature>
<sequence>MDNRNKITNYFSKNESDKQPDQQQQNKRKKIERTDTIVDEKQLNFLDSEKTQILSNQKSTLKGGSVDQEIEATQEMDTDSLPKKYNDSNNNNNNPLKKSKNSSTTSTTTTTAPNNDLDDFVLEERQTSTIFLIPSDSDEKYIDVWNSEYVKLPCSKNNVYKSTIETTSRQPSSASLSSSTSGVSTGDVKTVTEVKYLSKWYLINTVLSNPIKDSEALEQTIKSYNKHSRWDFQGLHDFFECELTESETKDFFSNTLPKIIKLALQLPFVCPRPIPLLRKSVDREIVLSQKQIASLMANAFLCTFPRQGPYQKTSNSDSYPTFNFNSLYSGSMISSRAAKLKCILHYFKTITEKIPNGNISFHRQVFDDSDIPDWEKSTAYLRDLTAFAEGTIEDDGIGMLQVDFANKSIGGGALGYGCVQEEIRFLINPELLVSMLFTSILEENETVIITGAQRFSKYKGYGHETFQWDGPYDDKTPKDQLGRRLTTIVAMDAIKIHGNPFQQFSPNHIERELNKSLCGFFDRVSVTIPPPIATGNWGCGVFGGDKHLKSIIQLMSASQAGRDICYYSFGDQEFTNELTNMVALLHQKKANVGSLYKALWEYYNLMSHTKSNLSLFSYLDAHFS</sequence>
<dbReference type="VEuPathDB" id="AmoebaDB:DICPUDRAFT_46365"/>
<comment type="similarity">
    <text evidence="1">Belongs to the poly(ADP-ribose) glycohydrolase family.</text>
</comment>
<feature type="binding site" evidence="5">
    <location>
        <position position="406"/>
    </location>
    <ligand>
        <name>substrate</name>
    </ligand>
</feature>
<dbReference type="Proteomes" id="UP000001064">
    <property type="component" value="Unassembled WGS sequence"/>
</dbReference>
<dbReference type="InParanoid" id="F0ZEG6"/>
<dbReference type="GO" id="GO:1990966">
    <property type="term" value="P:ATP generation from poly-ADP-D-ribose"/>
    <property type="evidence" value="ECO:0000318"/>
    <property type="project" value="GO_Central"/>
</dbReference>
<dbReference type="GeneID" id="10499381"/>
<dbReference type="GO" id="GO:0005975">
    <property type="term" value="P:carbohydrate metabolic process"/>
    <property type="evidence" value="ECO:0007669"/>
    <property type="project" value="InterPro"/>
</dbReference>
<dbReference type="FunCoup" id="F0ZEG6">
    <property type="interactions" value="65"/>
</dbReference>
<organism evidence="9 10">
    <name type="scientific">Dictyostelium purpureum</name>
    <name type="common">Slime mold</name>
    <dbReference type="NCBI Taxonomy" id="5786"/>
    <lineage>
        <taxon>Eukaryota</taxon>
        <taxon>Amoebozoa</taxon>
        <taxon>Evosea</taxon>
        <taxon>Eumycetozoa</taxon>
        <taxon>Dictyostelia</taxon>
        <taxon>Dictyosteliales</taxon>
        <taxon>Dictyosteliaceae</taxon>
        <taxon>Dictyostelium</taxon>
    </lineage>
</organism>
<dbReference type="InterPro" id="IPR048362">
    <property type="entry name" value="PARG_helical"/>
</dbReference>
<evidence type="ECO:0000313" key="9">
    <source>
        <dbReference type="EMBL" id="EGC37690.1"/>
    </source>
</evidence>
<feature type="active site" evidence="4">
    <location>
        <position position="421"/>
    </location>
</feature>
<feature type="compositionally biased region" description="Low complexity" evidence="6">
    <location>
        <begin position="166"/>
        <end position="184"/>
    </location>
</feature>
<evidence type="ECO:0000256" key="1">
    <source>
        <dbReference type="ARBA" id="ARBA00009545"/>
    </source>
</evidence>
<feature type="region of interest" description="Disordered" evidence="6">
    <location>
        <begin position="1"/>
        <end position="36"/>
    </location>
</feature>
<feature type="active site" evidence="4">
    <location>
        <position position="403"/>
    </location>
</feature>
<feature type="binding site" evidence="5">
    <location>
        <position position="461"/>
    </location>
    <ligand>
        <name>substrate</name>
    </ligand>
</feature>
<dbReference type="eggNOG" id="KOG2064">
    <property type="taxonomic scope" value="Eukaryota"/>
</dbReference>
<dbReference type="GO" id="GO:0009225">
    <property type="term" value="P:nucleotide-sugar metabolic process"/>
    <property type="evidence" value="ECO:0000318"/>
    <property type="project" value="GO_Central"/>
</dbReference>
<dbReference type="GO" id="GO:0005634">
    <property type="term" value="C:nucleus"/>
    <property type="evidence" value="ECO:0000318"/>
    <property type="project" value="GO_Central"/>
</dbReference>
<feature type="binding site" evidence="5">
    <location>
        <position position="420"/>
    </location>
    <ligand>
        <name>substrate</name>
    </ligand>
</feature>
<dbReference type="EMBL" id="GL870993">
    <property type="protein sequence ID" value="EGC37690.1"/>
    <property type="molecule type" value="Genomic_DNA"/>
</dbReference>
<dbReference type="Pfam" id="PF05028">
    <property type="entry name" value="PARG_cat_C"/>
    <property type="match status" value="1"/>
</dbReference>
<keyword evidence="3" id="KW-0378">Hydrolase</keyword>
<reference evidence="10" key="1">
    <citation type="journal article" date="2011" name="Genome Biol.">
        <title>Comparative genomics of the social amoebae Dictyostelium discoideum and Dictyostelium purpureum.</title>
        <authorList>
            <consortium name="US DOE Joint Genome Institute (JGI-PGF)"/>
            <person name="Sucgang R."/>
            <person name="Kuo A."/>
            <person name="Tian X."/>
            <person name="Salerno W."/>
            <person name="Parikh A."/>
            <person name="Feasley C.L."/>
            <person name="Dalin E."/>
            <person name="Tu H."/>
            <person name="Huang E."/>
            <person name="Barry K."/>
            <person name="Lindquist E."/>
            <person name="Shapiro H."/>
            <person name="Bruce D."/>
            <person name="Schmutz J."/>
            <person name="Salamov A."/>
            <person name="Fey P."/>
            <person name="Gaudet P."/>
            <person name="Anjard C."/>
            <person name="Babu M.M."/>
            <person name="Basu S."/>
            <person name="Bushmanova Y."/>
            <person name="van der Wel H."/>
            <person name="Katoh-Kurasawa M."/>
            <person name="Dinh C."/>
            <person name="Coutinho P.M."/>
            <person name="Saito T."/>
            <person name="Elias M."/>
            <person name="Schaap P."/>
            <person name="Kay R.R."/>
            <person name="Henrissat B."/>
            <person name="Eichinger L."/>
            <person name="Rivero F."/>
            <person name="Putnam N.H."/>
            <person name="West C.M."/>
            <person name="Loomis W.F."/>
            <person name="Chisholm R.L."/>
            <person name="Shaulsky G."/>
            <person name="Strassmann J.E."/>
            <person name="Queller D.C."/>
            <person name="Kuspa A."/>
            <person name="Grigoriev I.V."/>
        </authorList>
    </citation>
    <scope>NUCLEOTIDE SEQUENCE [LARGE SCALE GENOMIC DNA]</scope>
    <source>
        <strain evidence="10">QSDP1</strain>
    </source>
</reference>
<dbReference type="KEGG" id="dpp:DICPUDRAFT_46365"/>
<feature type="compositionally biased region" description="Polar residues" evidence="6">
    <location>
        <begin position="1"/>
        <end position="13"/>
    </location>
</feature>
<feature type="active site" evidence="4">
    <location>
        <position position="422"/>
    </location>
</feature>
<dbReference type="PANTHER" id="PTHR12837:SF0">
    <property type="entry name" value="POLY(ADP-RIBOSE) GLYCOHYDROLASE"/>
    <property type="match status" value="1"/>
</dbReference>
<evidence type="ECO:0000256" key="5">
    <source>
        <dbReference type="PIRSR" id="PIRSR607724-2"/>
    </source>
</evidence>
<dbReference type="Pfam" id="PF20811">
    <property type="entry name" value="PARG_cat_N"/>
    <property type="match status" value="1"/>
</dbReference>
<dbReference type="InterPro" id="IPR007724">
    <property type="entry name" value="Poly_GlycHdrlase"/>
</dbReference>
<dbReference type="GO" id="GO:0005737">
    <property type="term" value="C:cytoplasm"/>
    <property type="evidence" value="ECO:0000318"/>
    <property type="project" value="GO_Central"/>
</dbReference>
<dbReference type="AlphaFoldDB" id="F0ZEG6"/>
<evidence type="ECO:0000256" key="6">
    <source>
        <dbReference type="SAM" id="MobiDB-lite"/>
    </source>
</evidence>
<dbReference type="GO" id="GO:0004649">
    <property type="term" value="F:poly(ADP-ribose) glycohydrolase activity"/>
    <property type="evidence" value="ECO:0000318"/>
    <property type="project" value="GO_Central"/>
</dbReference>